<organism evidence="3 4">
    <name type="scientific">Motiliproteus coralliicola</name>
    <dbReference type="NCBI Taxonomy" id="2283196"/>
    <lineage>
        <taxon>Bacteria</taxon>
        <taxon>Pseudomonadati</taxon>
        <taxon>Pseudomonadota</taxon>
        <taxon>Gammaproteobacteria</taxon>
        <taxon>Oceanospirillales</taxon>
        <taxon>Oceanospirillaceae</taxon>
        <taxon>Motiliproteus</taxon>
    </lineage>
</organism>
<dbReference type="RefSeq" id="WP_114695778.1">
    <property type="nucleotide sequence ID" value="NZ_QQOH01000003.1"/>
</dbReference>
<protein>
    <recommendedName>
        <fullName evidence="2">Solute-binding protein family 3/N-terminal domain-containing protein</fullName>
    </recommendedName>
</protein>
<dbReference type="InterPro" id="IPR001638">
    <property type="entry name" value="Solute-binding_3/MltF_N"/>
</dbReference>
<dbReference type="Pfam" id="PF00497">
    <property type="entry name" value="SBP_bac_3"/>
    <property type="match status" value="1"/>
</dbReference>
<dbReference type="PANTHER" id="PTHR38834">
    <property type="entry name" value="PERIPLASMIC SUBSTRATE BINDING PROTEIN FAMILY 3"/>
    <property type="match status" value="1"/>
</dbReference>
<feature type="transmembrane region" description="Helical" evidence="1">
    <location>
        <begin position="12"/>
        <end position="32"/>
    </location>
</feature>
<accession>A0A369WFJ5</accession>
<feature type="domain" description="Solute-binding protein family 3/N-terminal" evidence="2">
    <location>
        <begin position="33"/>
        <end position="263"/>
    </location>
</feature>
<gene>
    <name evidence="3" type="ORF">DV711_11100</name>
</gene>
<dbReference type="EMBL" id="QQOH01000003">
    <property type="protein sequence ID" value="RDE19434.1"/>
    <property type="molecule type" value="Genomic_DNA"/>
</dbReference>
<comment type="caution">
    <text evidence="3">The sequence shown here is derived from an EMBL/GenBank/DDBJ whole genome shotgun (WGS) entry which is preliminary data.</text>
</comment>
<name>A0A369WFJ5_9GAMM</name>
<dbReference type="Gene3D" id="3.40.190.10">
    <property type="entry name" value="Periplasmic binding protein-like II"/>
    <property type="match status" value="2"/>
</dbReference>
<keyword evidence="1" id="KW-1133">Transmembrane helix</keyword>
<dbReference type="AlphaFoldDB" id="A0A369WFJ5"/>
<dbReference type="SMART" id="SM00062">
    <property type="entry name" value="PBPb"/>
    <property type="match status" value="1"/>
</dbReference>
<dbReference type="OrthoDB" id="8587856at2"/>
<reference evidence="3 4" key="1">
    <citation type="submission" date="2018-07" db="EMBL/GenBank/DDBJ databases">
        <title>Motiliproteus coralliicola sp. nov., a bacterium isolated from Coral.</title>
        <authorList>
            <person name="Wang G."/>
        </authorList>
    </citation>
    <scope>NUCLEOTIDE SEQUENCE [LARGE SCALE GENOMIC DNA]</scope>
    <source>
        <strain evidence="3 4">C34</strain>
    </source>
</reference>
<keyword evidence="4" id="KW-1185">Reference proteome</keyword>
<dbReference type="SUPFAM" id="SSF53850">
    <property type="entry name" value="Periplasmic binding protein-like II"/>
    <property type="match status" value="1"/>
</dbReference>
<evidence type="ECO:0000313" key="4">
    <source>
        <dbReference type="Proteomes" id="UP000253769"/>
    </source>
</evidence>
<evidence type="ECO:0000259" key="2">
    <source>
        <dbReference type="SMART" id="SM00062"/>
    </source>
</evidence>
<keyword evidence="1" id="KW-0472">Membrane</keyword>
<dbReference type="PANTHER" id="PTHR38834:SF3">
    <property type="entry name" value="SOLUTE-BINDING PROTEIN FAMILY 3_N-TERMINAL DOMAIN-CONTAINING PROTEIN"/>
    <property type="match status" value="1"/>
</dbReference>
<sequence length="269" mass="30464">MLKIDSIQQPILSLVRAVTAAILLLISVAAVAEIRLLSTEEPPTNFTYAGNFTGTTTEMVREIRKRLGWSAKVEVYPWSRAYQIALNAPDVLVFTVGKTAEREQAGFTFIGPVSTRKHGVFSRIDQAVSDFDAMKDSQEPVAVMRGDWRAKYLAGEGFSVLDMNNHAQGFRMLMNGRINYWLSSDLEAPMTARSLGYRMADIKMVKLIRESGSYMAFSPGTNPELIQKWRGAFKELQHTDFFDQQRTLWSNILDAQIEYRPEAGYIVRY</sequence>
<dbReference type="Proteomes" id="UP000253769">
    <property type="component" value="Unassembled WGS sequence"/>
</dbReference>
<keyword evidence="1" id="KW-0812">Transmembrane</keyword>
<evidence type="ECO:0000313" key="3">
    <source>
        <dbReference type="EMBL" id="RDE19434.1"/>
    </source>
</evidence>
<evidence type="ECO:0000256" key="1">
    <source>
        <dbReference type="SAM" id="Phobius"/>
    </source>
</evidence>
<proteinExistence type="predicted"/>